<evidence type="ECO:0000313" key="2">
    <source>
        <dbReference type="EMBL" id="PIR95717.1"/>
    </source>
</evidence>
<evidence type="ECO:0000256" key="1">
    <source>
        <dbReference type="SAM" id="Phobius"/>
    </source>
</evidence>
<accession>A0A2H0V9D6</accession>
<dbReference type="EMBL" id="PFAL01000012">
    <property type="protein sequence ID" value="PIR95717.1"/>
    <property type="molecule type" value="Genomic_DNA"/>
</dbReference>
<dbReference type="AlphaFoldDB" id="A0A2H0V9D6"/>
<feature type="transmembrane region" description="Helical" evidence="1">
    <location>
        <begin position="121"/>
        <end position="141"/>
    </location>
</feature>
<sequence length="157" mass="18547">MKKRNVAKVLSVFIILVIVDYFFRSYFNHFIGAIKSQEQTAGTLRLYTAMYWSIIIILGMIITPFIDYLFNIISRSKKGKKLRKKAVYFFFYYFLFFADMITIFCLFLLKDQAMENSLYILLLVLGVIVLSILWFIITIGIGTRHSYLIKECIRDIQ</sequence>
<organism evidence="2 3">
    <name type="scientific">Candidatus Falkowbacteria bacterium CG10_big_fil_rev_8_21_14_0_10_37_18</name>
    <dbReference type="NCBI Taxonomy" id="1974562"/>
    <lineage>
        <taxon>Bacteria</taxon>
        <taxon>Candidatus Falkowiibacteriota</taxon>
    </lineage>
</organism>
<feature type="transmembrane region" description="Helical" evidence="1">
    <location>
        <begin position="90"/>
        <end position="109"/>
    </location>
</feature>
<reference evidence="3" key="1">
    <citation type="submission" date="2017-09" db="EMBL/GenBank/DDBJ databases">
        <title>Depth-based differentiation of microbial function through sediment-hosted aquifers and enrichment of novel symbionts in the deep terrestrial subsurface.</title>
        <authorList>
            <person name="Probst A.J."/>
            <person name="Ladd B."/>
            <person name="Jarett J.K."/>
            <person name="Geller-Mcgrath D.E."/>
            <person name="Sieber C.M.K."/>
            <person name="Emerson J.B."/>
            <person name="Anantharaman K."/>
            <person name="Thomas B.C."/>
            <person name="Malmstrom R."/>
            <person name="Stieglmeier M."/>
            <person name="Klingl A."/>
            <person name="Woyke T."/>
            <person name="Ryan C.M."/>
            <person name="Banfield J.F."/>
        </authorList>
    </citation>
    <scope>NUCLEOTIDE SEQUENCE [LARGE SCALE GENOMIC DNA]</scope>
</reference>
<gene>
    <name evidence="2" type="ORF">COT93_01150</name>
</gene>
<proteinExistence type="predicted"/>
<dbReference type="Proteomes" id="UP000229972">
    <property type="component" value="Unassembled WGS sequence"/>
</dbReference>
<name>A0A2H0V9D6_9BACT</name>
<keyword evidence="1" id="KW-1133">Transmembrane helix</keyword>
<keyword evidence="1" id="KW-0812">Transmembrane</keyword>
<evidence type="ECO:0000313" key="3">
    <source>
        <dbReference type="Proteomes" id="UP000229972"/>
    </source>
</evidence>
<feature type="transmembrane region" description="Helical" evidence="1">
    <location>
        <begin position="7"/>
        <end position="27"/>
    </location>
</feature>
<comment type="caution">
    <text evidence="2">The sequence shown here is derived from an EMBL/GenBank/DDBJ whole genome shotgun (WGS) entry which is preliminary data.</text>
</comment>
<protein>
    <submittedName>
        <fullName evidence="2">Uncharacterized protein</fullName>
    </submittedName>
</protein>
<feature type="transmembrane region" description="Helical" evidence="1">
    <location>
        <begin position="47"/>
        <end position="70"/>
    </location>
</feature>
<keyword evidence="1" id="KW-0472">Membrane</keyword>